<dbReference type="AlphaFoldDB" id="A0A8J3C318"/>
<protein>
    <submittedName>
        <fullName evidence="3">Uncharacterized protein</fullName>
    </submittedName>
</protein>
<comment type="caution">
    <text evidence="3">The sequence shown here is derived from an EMBL/GenBank/DDBJ whole genome shotgun (WGS) entry which is preliminary data.</text>
</comment>
<evidence type="ECO:0000313" key="3">
    <source>
        <dbReference type="EMBL" id="GGL00117.1"/>
    </source>
</evidence>
<dbReference type="EMBL" id="BMMX01000017">
    <property type="protein sequence ID" value="GGL00117.1"/>
    <property type="molecule type" value="Genomic_DNA"/>
</dbReference>
<dbReference type="PROSITE" id="PS51257">
    <property type="entry name" value="PROKAR_LIPOPROTEIN"/>
    <property type="match status" value="1"/>
</dbReference>
<dbReference type="Proteomes" id="UP000656042">
    <property type="component" value="Unassembled WGS sequence"/>
</dbReference>
<gene>
    <name evidence="3" type="ORF">GCM10012284_38160</name>
</gene>
<reference evidence="3" key="2">
    <citation type="submission" date="2020-09" db="EMBL/GenBank/DDBJ databases">
        <authorList>
            <person name="Sun Q."/>
            <person name="Zhou Y."/>
        </authorList>
    </citation>
    <scope>NUCLEOTIDE SEQUENCE</scope>
    <source>
        <strain evidence="3">CGMCC 4.7299</strain>
    </source>
</reference>
<feature type="signal peptide" evidence="2">
    <location>
        <begin position="1"/>
        <end position="23"/>
    </location>
</feature>
<keyword evidence="2" id="KW-0732">Signal</keyword>
<proteinExistence type="predicted"/>
<evidence type="ECO:0000256" key="1">
    <source>
        <dbReference type="SAM" id="MobiDB-lite"/>
    </source>
</evidence>
<feature type="chain" id="PRO_5039348000" evidence="2">
    <location>
        <begin position="24"/>
        <end position="155"/>
    </location>
</feature>
<accession>A0A8J3C318</accession>
<dbReference type="RefSeq" id="WP_189080595.1">
    <property type="nucleotide sequence ID" value="NZ_BMMX01000017.1"/>
</dbReference>
<reference evidence="3" key="1">
    <citation type="journal article" date="2014" name="Int. J. Syst. Evol. Microbiol.">
        <title>Complete genome sequence of Corynebacterium casei LMG S-19264T (=DSM 44701T), isolated from a smear-ripened cheese.</title>
        <authorList>
            <consortium name="US DOE Joint Genome Institute (JGI-PGF)"/>
            <person name="Walter F."/>
            <person name="Albersmeier A."/>
            <person name="Kalinowski J."/>
            <person name="Ruckert C."/>
        </authorList>
    </citation>
    <scope>NUCLEOTIDE SEQUENCE</scope>
    <source>
        <strain evidence="3">CGMCC 4.7299</strain>
    </source>
</reference>
<sequence>MHRAAQALIVGGTLLVASACGLADDDQAAPAPPNSAPSVDAAIRDSCTTLGEVFNQRMAPFAQALSTMVDKSGDTAQGRQKAKQALTAFATDVRRATRDSDNPELRADGARTADKLQAKADDPAFFRAITTSQDVSTVLGNDMTTWLSPVKQHCS</sequence>
<organism evidence="3 4">
    <name type="scientific">Mangrovihabitans endophyticus</name>
    <dbReference type="NCBI Taxonomy" id="1751298"/>
    <lineage>
        <taxon>Bacteria</taxon>
        <taxon>Bacillati</taxon>
        <taxon>Actinomycetota</taxon>
        <taxon>Actinomycetes</taxon>
        <taxon>Micromonosporales</taxon>
        <taxon>Micromonosporaceae</taxon>
        <taxon>Mangrovihabitans</taxon>
    </lineage>
</organism>
<evidence type="ECO:0000313" key="4">
    <source>
        <dbReference type="Proteomes" id="UP000656042"/>
    </source>
</evidence>
<feature type="region of interest" description="Disordered" evidence="1">
    <location>
        <begin position="93"/>
        <end position="112"/>
    </location>
</feature>
<evidence type="ECO:0000256" key="2">
    <source>
        <dbReference type="SAM" id="SignalP"/>
    </source>
</evidence>
<keyword evidence="4" id="KW-1185">Reference proteome</keyword>
<name>A0A8J3C318_9ACTN</name>